<dbReference type="Gene3D" id="1.20.140.40">
    <property type="entry name" value="Invertase/pectin methylesterase inhibitor family protein"/>
    <property type="match status" value="1"/>
</dbReference>
<name>A0ABD3AJZ3_9GENT</name>
<feature type="domain" description="Pectinesterase inhibitor" evidence="5">
    <location>
        <begin position="28"/>
        <end position="175"/>
    </location>
</feature>
<evidence type="ECO:0000256" key="3">
    <source>
        <dbReference type="ARBA" id="ARBA00038471"/>
    </source>
</evidence>
<dbReference type="EMBL" id="JBJUIK010000004">
    <property type="protein sequence ID" value="KAL3531494.1"/>
    <property type="molecule type" value="Genomic_DNA"/>
</dbReference>
<dbReference type="AlphaFoldDB" id="A0ABD3AJZ3"/>
<keyword evidence="7" id="KW-1185">Reference proteome</keyword>
<reference evidence="6 7" key="1">
    <citation type="submission" date="2024-11" db="EMBL/GenBank/DDBJ databases">
        <title>A near-complete genome assembly of Cinchona calisaya.</title>
        <authorList>
            <person name="Lian D.C."/>
            <person name="Zhao X.W."/>
            <person name="Wei L."/>
        </authorList>
    </citation>
    <scope>NUCLEOTIDE SEQUENCE [LARGE SCALE GENOMIC DNA]</scope>
    <source>
        <tissue evidence="6">Nenye</tissue>
    </source>
</reference>
<dbReference type="Proteomes" id="UP001630127">
    <property type="component" value="Unassembled WGS sequence"/>
</dbReference>
<protein>
    <recommendedName>
        <fullName evidence="5">Pectinesterase inhibitor domain-containing protein</fullName>
    </recommendedName>
</protein>
<dbReference type="Pfam" id="PF04043">
    <property type="entry name" value="PMEI"/>
    <property type="match status" value="1"/>
</dbReference>
<evidence type="ECO:0000256" key="2">
    <source>
        <dbReference type="ARBA" id="ARBA00023157"/>
    </source>
</evidence>
<sequence length="185" mass="20013">MSRFSVSFLLSIALCLVIRSQLIVAQSPDGNLIAKACEQANHKDFCISLLKSDRNSAKADLRGLAYIALRLAEKNATATSLFIKETLNKSDRESGTYQQALLDCSEHYITAVELIEDSISSLVSDVYNDVAKLAKAAVADLDACDESVKEQGGNAVTVADKNLEIRQLINTALSIVHVSVSTRAH</sequence>
<dbReference type="SUPFAM" id="SSF101148">
    <property type="entry name" value="Plant invertase/pectin methylesterase inhibitor"/>
    <property type="match status" value="1"/>
</dbReference>
<feature type="chain" id="PRO_5044810690" description="Pectinesterase inhibitor domain-containing protein" evidence="4">
    <location>
        <begin position="26"/>
        <end position="185"/>
    </location>
</feature>
<gene>
    <name evidence="6" type="ORF">ACH5RR_010816</name>
</gene>
<dbReference type="InterPro" id="IPR035513">
    <property type="entry name" value="Invertase/methylesterase_inhib"/>
</dbReference>
<evidence type="ECO:0000256" key="1">
    <source>
        <dbReference type="ARBA" id="ARBA00022729"/>
    </source>
</evidence>
<proteinExistence type="inferred from homology"/>
<evidence type="ECO:0000313" key="7">
    <source>
        <dbReference type="Proteomes" id="UP001630127"/>
    </source>
</evidence>
<keyword evidence="2" id="KW-1015">Disulfide bond</keyword>
<dbReference type="PANTHER" id="PTHR35357">
    <property type="entry name" value="OS02G0537100 PROTEIN"/>
    <property type="match status" value="1"/>
</dbReference>
<evidence type="ECO:0000313" key="6">
    <source>
        <dbReference type="EMBL" id="KAL3531494.1"/>
    </source>
</evidence>
<accession>A0ABD3AJZ3</accession>
<dbReference type="PANTHER" id="PTHR35357:SF8">
    <property type="entry name" value="OS01G0111000 PROTEIN"/>
    <property type="match status" value="1"/>
</dbReference>
<comment type="similarity">
    <text evidence="3">Belongs to the PMEI family.</text>
</comment>
<feature type="signal peptide" evidence="4">
    <location>
        <begin position="1"/>
        <end position="25"/>
    </location>
</feature>
<keyword evidence="1 4" id="KW-0732">Signal</keyword>
<comment type="caution">
    <text evidence="6">The sequence shown here is derived from an EMBL/GenBank/DDBJ whole genome shotgun (WGS) entry which is preliminary data.</text>
</comment>
<dbReference type="SMART" id="SM00856">
    <property type="entry name" value="PMEI"/>
    <property type="match status" value="1"/>
</dbReference>
<evidence type="ECO:0000256" key="4">
    <source>
        <dbReference type="SAM" id="SignalP"/>
    </source>
</evidence>
<organism evidence="6 7">
    <name type="scientific">Cinchona calisaya</name>
    <dbReference type="NCBI Taxonomy" id="153742"/>
    <lineage>
        <taxon>Eukaryota</taxon>
        <taxon>Viridiplantae</taxon>
        <taxon>Streptophyta</taxon>
        <taxon>Embryophyta</taxon>
        <taxon>Tracheophyta</taxon>
        <taxon>Spermatophyta</taxon>
        <taxon>Magnoliopsida</taxon>
        <taxon>eudicotyledons</taxon>
        <taxon>Gunneridae</taxon>
        <taxon>Pentapetalae</taxon>
        <taxon>asterids</taxon>
        <taxon>lamiids</taxon>
        <taxon>Gentianales</taxon>
        <taxon>Rubiaceae</taxon>
        <taxon>Cinchonoideae</taxon>
        <taxon>Cinchoneae</taxon>
        <taxon>Cinchona</taxon>
    </lineage>
</organism>
<dbReference type="InterPro" id="IPR006501">
    <property type="entry name" value="Pectinesterase_inhib_dom"/>
</dbReference>
<dbReference type="NCBIfam" id="TIGR01614">
    <property type="entry name" value="PME_inhib"/>
    <property type="match status" value="1"/>
</dbReference>
<evidence type="ECO:0000259" key="5">
    <source>
        <dbReference type="SMART" id="SM00856"/>
    </source>
</evidence>